<comment type="caution">
    <text evidence="1">The sequence shown here is derived from an EMBL/GenBank/DDBJ whole genome shotgun (WGS) entry which is preliminary data.</text>
</comment>
<dbReference type="Proteomes" id="UP000050523">
    <property type="component" value="Unassembled WGS sequence"/>
</dbReference>
<proteinExistence type="predicted"/>
<evidence type="ECO:0000313" key="2">
    <source>
        <dbReference type="Proteomes" id="UP000050523"/>
    </source>
</evidence>
<organism evidence="1 2">
    <name type="scientific">Pseudomonas tremae</name>
    <dbReference type="NCBI Taxonomy" id="200454"/>
    <lineage>
        <taxon>Bacteria</taxon>
        <taxon>Pseudomonadati</taxon>
        <taxon>Pseudomonadota</taxon>
        <taxon>Gammaproteobacteria</taxon>
        <taxon>Pseudomonadales</taxon>
        <taxon>Pseudomonadaceae</taxon>
        <taxon>Pseudomonas</taxon>
    </lineage>
</organism>
<evidence type="ECO:0000313" key="1">
    <source>
        <dbReference type="EMBL" id="KPZ01259.1"/>
    </source>
</evidence>
<dbReference type="AlphaFoldDB" id="A0AA40P4H6"/>
<reference evidence="1 2" key="1">
    <citation type="submission" date="2015-09" db="EMBL/GenBank/DDBJ databases">
        <title>Genome announcement of multiple Pseudomonas syringae strains.</title>
        <authorList>
            <person name="Thakur S."/>
            <person name="Wang P.W."/>
            <person name="Gong Y."/>
            <person name="Weir B.S."/>
            <person name="Guttman D.S."/>
        </authorList>
    </citation>
    <scope>NUCLEOTIDE SEQUENCE [LARGE SCALE GENOMIC DNA]</scope>
    <source>
        <strain evidence="1 2">ICMP9151</strain>
    </source>
</reference>
<sequence length="56" mass="6077">MGRLALIRDSVMKNRMFAILTVLAMRVLAAKTPLSVVPDTEAQYFAGAGHKAMTGR</sequence>
<accession>A0AA40P4H6</accession>
<gene>
    <name evidence="1" type="ORF">ALO43_200436</name>
</gene>
<protein>
    <submittedName>
        <fullName evidence="1">Amino acid ABC transporter permease</fullName>
    </submittedName>
</protein>
<dbReference type="EMBL" id="LJRO01000183">
    <property type="protein sequence ID" value="KPZ01259.1"/>
    <property type="molecule type" value="Genomic_DNA"/>
</dbReference>
<name>A0AA40P4H6_9PSED</name>